<evidence type="ECO:0000313" key="3">
    <source>
        <dbReference type="Proteomes" id="UP001263371"/>
    </source>
</evidence>
<name>A0ABU3T4F4_9MICO</name>
<keyword evidence="3" id="KW-1185">Reference proteome</keyword>
<dbReference type="SUPFAM" id="SSF53474">
    <property type="entry name" value="alpha/beta-Hydrolases"/>
    <property type="match status" value="1"/>
</dbReference>
<sequence length="254" mass="27283">MTQPTPTLHTVNDLALRSFSTRRANAPIYVLLHGIGMSHRYHARLHAQLATDAEVHSIDLPGFAGLPKPGRNPGIRDVSEALGLVLDLLDVRDAVVVGHSMGAQWAVELGVRRPDLVGGVVAFGPVTDRARRGPLTQAALLARDSALEPPRLNGIVVTDYARCGPAWYARQARHMLSYPIEDRVAMLTVPLLVVRGGTDPIARQAWAELLAARAADGEVAVIPGHRHLAHFTAPAASAERIRAFAAAKVRPPLP</sequence>
<dbReference type="EMBL" id="JAWDIS010000001">
    <property type="protein sequence ID" value="MDU0366206.1"/>
    <property type="molecule type" value="Genomic_DNA"/>
</dbReference>
<dbReference type="RefSeq" id="WP_315993472.1">
    <property type="nucleotide sequence ID" value="NZ_JAWDIS010000001.1"/>
</dbReference>
<reference evidence="2 3" key="1">
    <citation type="submission" date="2023-09" db="EMBL/GenBank/DDBJ databases">
        <title>Microbacterium fusihabitans sp. nov., Microbacterium phycihabitans sp. nov., and Microbacterium cervinum sp. nov., isolated from dried seaweeds of beach.</title>
        <authorList>
            <person name="Lee S.D."/>
        </authorList>
    </citation>
    <scope>NUCLEOTIDE SEQUENCE [LARGE SCALE GENOMIC DNA]</scope>
    <source>
        <strain evidence="2 3">KSW4-17</strain>
    </source>
</reference>
<keyword evidence="2" id="KW-0378">Hydrolase</keyword>
<dbReference type="PANTHER" id="PTHR43689:SF8">
    <property type="entry name" value="ALPHA_BETA-HYDROLASES SUPERFAMILY PROTEIN"/>
    <property type="match status" value="1"/>
</dbReference>
<dbReference type="InterPro" id="IPR000073">
    <property type="entry name" value="AB_hydrolase_1"/>
</dbReference>
<dbReference type="PANTHER" id="PTHR43689">
    <property type="entry name" value="HYDROLASE"/>
    <property type="match status" value="1"/>
</dbReference>
<dbReference type="GO" id="GO:0016787">
    <property type="term" value="F:hydrolase activity"/>
    <property type="evidence" value="ECO:0007669"/>
    <property type="project" value="UniProtKB-KW"/>
</dbReference>
<organism evidence="2 3">
    <name type="scientific">Microbacterium galbum</name>
    <dbReference type="NCBI Taxonomy" id="3075994"/>
    <lineage>
        <taxon>Bacteria</taxon>
        <taxon>Bacillati</taxon>
        <taxon>Actinomycetota</taxon>
        <taxon>Actinomycetes</taxon>
        <taxon>Micrococcales</taxon>
        <taxon>Microbacteriaceae</taxon>
        <taxon>Microbacterium</taxon>
    </lineage>
</organism>
<dbReference type="Proteomes" id="UP001263371">
    <property type="component" value="Unassembled WGS sequence"/>
</dbReference>
<feature type="domain" description="AB hydrolase-1" evidence="1">
    <location>
        <begin position="30"/>
        <end position="239"/>
    </location>
</feature>
<protein>
    <submittedName>
        <fullName evidence="2">Alpha/beta hydrolase</fullName>
    </submittedName>
</protein>
<dbReference type="Pfam" id="PF12697">
    <property type="entry name" value="Abhydrolase_6"/>
    <property type="match status" value="1"/>
</dbReference>
<dbReference type="Gene3D" id="3.40.50.1820">
    <property type="entry name" value="alpha/beta hydrolase"/>
    <property type="match status" value="1"/>
</dbReference>
<comment type="caution">
    <text evidence="2">The sequence shown here is derived from an EMBL/GenBank/DDBJ whole genome shotgun (WGS) entry which is preliminary data.</text>
</comment>
<proteinExistence type="predicted"/>
<evidence type="ECO:0000313" key="2">
    <source>
        <dbReference type="EMBL" id="MDU0366206.1"/>
    </source>
</evidence>
<evidence type="ECO:0000259" key="1">
    <source>
        <dbReference type="Pfam" id="PF12697"/>
    </source>
</evidence>
<dbReference type="InterPro" id="IPR029058">
    <property type="entry name" value="AB_hydrolase_fold"/>
</dbReference>
<gene>
    <name evidence="2" type="ORF">RWH45_03195</name>
</gene>
<accession>A0ABU3T4F4</accession>